<dbReference type="InterPro" id="IPR020084">
    <property type="entry name" value="NUDIX_hydrolase_CS"/>
</dbReference>
<dbReference type="GO" id="GO:0019693">
    <property type="term" value="P:ribose phosphate metabolic process"/>
    <property type="evidence" value="ECO:0007669"/>
    <property type="project" value="TreeGrafter"/>
</dbReference>
<comment type="cofactor">
    <cofactor evidence="1">
        <name>Mn(2+)</name>
        <dbReference type="ChEBI" id="CHEBI:29035"/>
    </cofactor>
</comment>
<dbReference type="RefSeq" id="WP_046477245.1">
    <property type="nucleotide sequence ID" value="NZ_LN829118.1"/>
</dbReference>
<keyword evidence="7" id="KW-1185">Reference proteome</keyword>
<keyword evidence="3 4" id="KW-0378">Hydrolase</keyword>
<evidence type="ECO:0000259" key="5">
    <source>
        <dbReference type="PROSITE" id="PS51462"/>
    </source>
</evidence>
<dbReference type="NCBIfam" id="NF001938">
    <property type="entry name" value="PRK00714.1-5"/>
    <property type="match status" value="1"/>
</dbReference>
<dbReference type="Proteomes" id="UP000033187">
    <property type="component" value="Chromosome 1"/>
</dbReference>
<dbReference type="PROSITE" id="PS00893">
    <property type="entry name" value="NUDIX_BOX"/>
    <property type="match status" value="1"/>
</dbReference>
<evidence type="ECO:0000256" key="4">
    <source>
        <dbReference type="HAMAP-Rule" id="MF_00298"/>
    </source>
</evidence>
<dbReference type="Gene3D" id="3.90.79.10">
    <property type="entry name" value="Nucleoside Triphosphate Pyrophosphohydrolase"/>
    <property type="match status" value="1"/>
</dbReference>
<dbReference type="GO" id="GO:0034432">
    <property type="term" value="F:bis(5'-adenosyl)-pentaphosphatase activity"/>
    <property type="evidence" value="ECO:0007669"/>
    <property type="project" value="TreeGrafter"/>
</dbReference>
<organism evidence="6 7">
    <name type="scientific">Candidatus Filomicrobium marinum</name>
    <dbReference type="NCBI Taxonomy" id="1608628"/>
    <lineage>
        <taxon>Bacteria</taxon>
        <taxon>Pseudomonadati</taxon>
        <taxon>Pseudomonadota</taxon>
        <taxon>Alphaproteobacteria</taxon>
        <taxon>Hyphomicrobiales</taxon>
        <taxon>Hyphomicrobiaceae</taxon>
        <taxon>Filomicrobium</taxon>
    </lineage>
</organism>
<evidence type="ECO:0000256" key="2">
    <source>
        <dbReference type="ARBA" id="ARBA00001946"/>
    </source>
</evidence>
<dbReference type="KEGG" id="fiy:BN1229_v1_1140"/>
<sequence length="171" mass="19382">MGTHENLAYRPCVGLMVINPQKLVWIGRRATTKKANTPEGSGYWWQMPQGGIEAGEAPVEAALRELQEETGITGSNINILAETTEWHFYDLPEDRIGRAWGGGYRGQKQKWFLMQFSGLDTQINITPEDPRAIEFDAWRWANSSELLDLIVPFKRDVYRAVLSEFGPIIAN</sequence>
<accession>A0A0D6JCU6</accession>
<dbReference type="EC" id="3.6.1.-" evidence="4"/>
<comment type="cofactor">
    <cofactor evidence="2">
        <name>Mg(2+)</name>
        <dbReference type="ChEBI" id="CHEBI:18420"/>
    </cofactor>
</comment>
<dbReference type="PROSITE" id="PS51462">
    <property type="entry name" value="NUDIX"/>
    <property type="match status" value="1"/>
</dbReference>
<dbReference type="HAMAP" id="MF_00298">
    <property type="entry name" value="Nudix_RppH"/>
    <property type="match status" value="1"/>
</dbReference>
<comment type="function">
    <text evidence="4">Accelerates the degradation of transcripts by removing pyrophosphate from the 5'-end of triphosphorylated RNA, leading to a more labile monophosphorylated state that can stimulate subsequent ribonuclease cleavage.</text>
</comment>
<proteinExistence type="inferred from homology"/>
<dbReference type="OrthoDB" id="9816040at2"/>
<name>A0A0D6JCU6_9HYPH</name>
<comment type="similarity">
    <text evidence="4">Belongs to the Nudix hydrolase family. RppH subfamily.</text>
</comment>
<dbReference type="InterPro" id="IPR015797">
    <property type="entry name" value="NUDIX_hydrolase-like_dom_sf"/>
</dbReference>
<gene>
    <name evidence="4 6" type="primary">rppH</name>
    <name evidence="4" type="synonym">nudH</name>
    <name evidence="6" type="ORF">YBN1229_v1_1140</name>
</gene>
<dbReference type="PANTHER" id="PTHR11839:SF22">
    <property type="entry name" value="NUDIX HYDROLASE 26, CHLOROPLASTIC"/>
    <property type="match status" value="1"/>
</dbReference>
<evidence type="ECO:0000313" key="6">
    <source>
        <dbReference type="EMBL" id="CPR17188.1"/>
    </source>
</evidence>
<dbReference type="InterPro" id="IPR022927">
    <property type="entry name" value="RppH"/>
</dbReference>
<dbReference type="SUPFAM" id="SSF55811">
    <property type="entry name" value="Nudix"/>
    <property type="match status" value="1"/>
</dbReference>
<feature type="domain" description="Nudix hydrolase" evidence="5">
    <location>
        <begin position="8"/>
        <end position="163"/>
    </location>
</feature>
<evidence type="ECO:0000256" key="1">
    <source>
        <dbReference type="ARBA" id="ARBA00001936"/>
    </source>
</evidence>
<dbReference type="KEGG" id="fil:BN1229_v1_1141"/>
<dbReference type="PANTHER" id="PTHR11839">
    <property type="entry name" value="UDP/ADP-SUGAR PYROPHOSPHATASE"/>
    <property type="match status" value="1"/>
</dbReference>
<dbReference type="CDD" id="cd03671">
    <property type="entry name" value="NUDIX_Ap4A_hydrolase_plant_like"/>
    <property type="match status" value="1"/>
</dbReference>
<dbReference type="GO" id="GO:0008893">
    <property type="term" value="F:guanosine-3',5'-bis(diphosphate) 3'-diphosphatase activity"/>
    <property type="evidence" value="ECO:0007669"/>
    <property type="project" value="TreeGrafter"/>
</dbReference>
<evidence type="ECO:0000256" key="3">
    <source>
        <dbReference type="ARBA" id="ARBA00022801"/>
    </source>
</evidence>
<dbReference type="InterPro" id="IPR020476">
    <property type="entry name" value="Nudix_hydrolase"/>
</dbReference>
<dbReference type="PRINTS" id="PR00502">
    <property type="entry name" value="NUDIXFAMILY"/>
</dbReference>
<dbReference type="AlphaFoldDB" id="A0A0D6JCU6"/>
<feature type="short sequence motif" description="Nudix box" evidence="4">
    <location>
        <begin position="50"/>
        <end position="71"/>
    </location>
</feature>
<evidence type="ECO:0000313" key="7">
    <source>
        <dbReference type="Proteomes" id="UP000033187"/>
    </source>
</evidence>
<dbReference type="EMBL" id="LN829119">
    <property type="protein sequence ID" value="CPR17188.1"/>
    <property type="molecule type" value="Genomic_DNA"/>
</dbReference>
<reference evidence="7" key="1">
    <citation type="submission" date="2015-02" db="EMBL/GenBank/DDBJ databases">
        <authorList>
            <person name="Chooi Y.-H."/>
        </authorList>
    </citation>
    <scope>NUCLEOTIDE SEQUENCE [LARGE SCALE GENOMIC DNA]</scope>
    <source>
        <strain evidence="7">strain Y</strain>
    </source>
</reference>
<dbReference type="InterPro" id="IPR000086">
    <property type="entry name" value="NUDIX_hydrolase_dom"/>
</dbReference>
<comment type="cofactor">
    <cofactor evidence="4">
        <name>a divalent metal cation</name>
        <dbReference type="ChEBI" id="CHEBI:60240"/>
    </cofactor>
</comment>
<dbReference type="GO" id="GO:0006753">
    <property type="term" value="P:nucleoside phosphate metabolic process"/>
    <property type="evidence" value="ECO:0007669"/>
    <property type="project" value="TreeGrafter"/>
</dbReference>
<dbReference type="Pfam" id="PF00293">
    <property type="entry name" value="NUDIX"/>
    <property type="match status" value="1"/>
</dbReference>
<protein>
    <recommendedName>
        <fullName evidence="4">RNA pyrophosphohydrolase</fullName>
        <ecNumber evidence="4">3.6.1.-</ecNumber>
    </recommendedName>
    <alternativeName>
        <fullName evidence="4">(Di)nucleoside polyphosphate hydrolase</fullName>
    </alternativeName>
</protein>